<keyword evidence="4" id="KW-0804">Transcription</keyword>
<evidence type="ECO:0000256" key="1">
    <source>
        <dbReference type="ARBA" id="ARBA00009437"/>
    </source>
</evidence>
<proteinExistence type="inferred from homology"/>
<feature type="domain" description="HTH lysR-type" evidence="5">
    <location>
        <begin position="1"/>
        <end position="58"/>
    </location>
</feature>
<evidence type="ECO:0000313" key="6">
    <source>
        <dbReference type="EMBL" id="MBF9068081.1"/>
    </source>
</evidence>
<sequence>MELRHLVTFHKVATVLSFTRAAAELNYAQSSVTAQIRSLETELQTELFERLGSKIQLTGAGQRLLPYAGQIIALIDEAQAEAKGSTEPSGTLAIGTMESITSYRLPPLLELFHHRYPRVQLRLRPSLCAETYQALRQGVFDVGFLMDTRTEYEGLNTVVLAAEPMALVAAPTHPLASAQEVTVADLNQAQVLATEVGCAYREAFETELTKGSGEPQQFLEFGTIEAIKRGVTAGLGISLLPRITVEDELSQGTLRQVAWEPPFELFTQLAWRHGRRLPRELQLFIDQTLTLIQEEQSAQAETA</sequence>
<dbReference type="PROSITE" id="PS50931">
    <property type="entry name" value="HTH_LYSR"/>
    <property type="match status" value="1"/>
</dbReference>
<dbReference type="RefSeq" id="WP_196193253.1">
    <property type="nucleotide sequence ID" value="NZ_JADPRT010000003.1"/>
</dbReference>
<comment type="caution">
    <text evidence="6">The sequence shown here is derived from an EMBL/GenBank/DDBJ whole genome shotgun (WGS) entry which is preliminary data.</text>
</comment>
<evidence type="ECO:0000256" key="4">
    <source>
        <dbReference type="ARBA" id="ARBA00023163"/>
    </source>
</evidence>
<accession>A0A931B0H8</accession>
<dbReference type="Proteomes" id="UP000657385">
    <property type="component" value="Unassembled WGS sequence"/>
</dbReference>
<reference evidence="6" key="1">
    <citation type="submission" date="2020-11" db="EMBL/GenBank/DDBJ databases">
        <title>Isolation and identification of active actinomycetes.</title>
        <authorList>
            <person name="Yu B."/>
        </authorList>
    </citation>
    <scope>NUCLEOTIDE SEQUENCE</scope>
    <source>
        <strain evidence="6">NEAU-YB345</strain>
    </source>
</reference>
<dbReference type="AlphaFoldDB" id="A0A931B0H8"/>
<dbReference type="SUPFAM" id="SSF53850">
    <property type="entry name" value="Periplasmic binding protein-like II"/>
    <property type="match status" value="1"/>
</dbReference>
<dbReference type="Pfam" id="PF00126">
    <property type="entry name" value="HTH_1"/>
    <property type="match status" value="1"/>
</dbReference>
<keyword evidence="7" id="KW-1185">Reference proteome</keyword>
<gene>
    <name evidence="6" type="ORF">I2501_08520</name>
</gene>
<dbReference type="EMBL" id="JADPRT010000003">
    <property type="protein sequence ID" value="MBF9068081.1"/>
    <property type="molecule type" value="Genomic_DNA"/>
</dbReference>
<dbReference type="InterPro" id="IPR005119">
    <property type="entry name" value="LysR_subst-bd"/>
</dbReference>
<evidence type="ECO:0000256" key="2">
    <source>
        <dbReference type="ARBA" id="ARBA00023015"/>
    </source>
</evidence>
<evidence type="ECO:0000313" key="7">
    <source>
        <dbReference type="Proteomes" id="UP000657385"/>
    </source>
</evidence>
<dbReference type="PRINTS" id="PR00039">
    <property type="entry name" value="HTHLYSR"/>
</dbReference>
<evidence type="ECO:0000256" key="3">
    <source>
        <dbReference type="ARBA" id="ARBA00023125"/>
    </source>
</evidence>
<keyword evidence="3" id="KW-0238">DNA-binding</keyword>
<dbReference type="InterPro" id="IPR036388">
    <property type="entry name" value="WH-like_DNA-bd_sf"/>
</dbReference>
<dbReference type="PANTHER" id="PTHR30126">
    <property type="entry name" value="HTH-TYPE TRANSCRIPTIONAL REGULATOR"/>
    <property type="match status" value="1"/>
</dbReference>
<dbReference type="Gene3D" id="1.10.10.10">
    <property type="entry name" value="Winged helix-like DNA-binding domain superfamily/Winged helix DNA-binding domain"/>
    <property type="match status" value="1"/>
</dbReference>
<organism evidence="6 7">
    <name type="scientific">Streptacidiphilus fuscans</name>
    <dbReference type="NCBI Taxonomy" id="2789292"/>
    <lineage>
        <taxon>Bacteria</taxon>
        <taxon>Bacillati</taxon>
        <taxon>Actinomycetota</taxon>
        <taxon>Actinomycetes</taxon>
        <taxon>Kitasatosporales</taxon>
        <taxon>Streptomycetaceae</taxon>
        <taxon>Streptacidiphilus</taxon>
    </lineage>
</organism>
<dbReference type="FunFam" id="1.10.10.10:FF:000001">
    <property type="entry name" value="LysR family transcriptional regulator"/>
    <property type="match status" value="1"/>
</dbReference>
<dbReference type="GO" id="GO:0000976">
    <property type="term" value="F:transcription cis-regulatory region binding"/>
    <property type="evidence" value="ECO:0007669"/>
    <property type="project" value="TreeGrafter"/>
</dbReference>
<dbReference type="Pfam" id="PF03466">
    <property type="entry name" value="LysR_substrate"/>
    <property type="match status" value="1"/>
</dbReference>
<dbReference type="InterPro" id="IPR036390">
    <property type="entry name" value="WH_DNA-bd_sf"/>
</dbReference>
<name>A0A931B0H8_9ACTN</name>
<comment type="similarity">
    <text evidence="1">Belongs to the LysR transcriptional regulatory family.</text>
</comment>
<dbReference type="InterPro" id="IPR000847">
    <property type="entry name" value="LysR_HTH_N"/>
</dbReference>
<dbReference type="SUPFAM" id="SSF46785">
    <property type="entry name" value="Winged helix' DNA-binding domain"/>
    <property type="match status" value="1"/>
</dbReference>
<protein>
    <submittedName>
        <fullName evidence="6">LysR family transcriptional regulator</fullName>
    </submittedName>
</protein>
<dbReference type="PANTHER" id="PTHR30126:SF100">
    <property type="entry name" value="LYSR-FAMILY TRANSCRIPTIONAL REGULATOR"/>
    <property type="match status" value="1"/>
</dbReference>
<evidence type="ECO:0000259" key="5">
    <source>
        <dbReference type="PROSITE" id="PS50931"/>
    </source>
</evidence>
<dbReference type="GO" id="GO:0003700">
    <property type="term" value="F:DNA-binding transcription factor activity"/>
    <property type="evidence" value="ECO:0007669"/>
    <property type="project" value="InterPro"/>
</dbReference>
<dbReference type="CDD" id="cd05466">
    <property type="entry name" value="PBP2_LTTR_substrate"/>
    <property type="match status" value="1"/>
</dbReference>
<keyword evidence="2" id="KW-0805">Transcription regulation</keyword>
<dbReference type="Gene3D" id="3.40.190.290">
    <property type="match status" value="1"/>
</dbReference>